<keyword evidence="7 14" id="KW-0418">Kinase</keyword>
<comment type="subcellular location">
    <subcellularLocation>
        <location evidence="2">Membrane</location>
    </subcellularLocation>
</comment>
<protein>
    <recommendedName>
        <fullName evidence="3">histidine kinase</fullName>
        <ecNumber evidence="3">2.7.13.3</ecNumber>
    </recommendedName>
</protein>
<dbReference type="PRINTS" id="PR00344">
    <property type="entry name" value="BCTRLSENSOR"/>
</dbReference>
<dbReference type="PANTHER" id="PTHR45436:SF16">
    <property type="entry name" value="HISTIDINE KINASE"/>
    <property type="match status" value="1"/>
</dbReference>
<dbReference type="Gene3D" id="1.10.287.130">
    <property type="match status" value="1"/>
</dbReference>
<evidence type="ECO:0000256" key="4">
    <source>
        <dbReference type="ARBA" id="ARBA00022553"/>
    </source>
</evidence>
<evidence type="ECO:0000256" key="9">
    <source>
        <dbReference type="ARBA" id="ARBA00023012"/>
    </source>
</evidence>
<evidence type="ECO:0000256" key="7">
    <source>
        <dbReference type="ARBA" id="ARBA00022777"/>
    </source>
</evidence>
<dbReference type="InterPro" id="IPR005467">
    <property type="entry name" value="His_kinase_dom"/>
</dbReference>
<dbReference type="InterPro" id="IPR003594">
    <property type="entry name" value="HATPase_dom"/>
</dbReference>
<dbReference type="Gene3D" id="3.30.565.10">
    <property type="entry name" value="Histidine kinase-like ATPase, C-terminal domain"/>
    <property type="match status" value="1"/>
</dbReference>
<dbReference type="SMART" id="SM00387">
    <property type="entry name" value="HATPase_c"/>
    <property type="match status" value="1"/>
</dbReference>
<dbReference type="PANTHER" id="PTHR45436">
    <property type="entry name" value="SENSOR HISTIDINE KINASE YKOH"/>
    <property type="match status" value="1"/>
</dbReference>
<evidence type="ECO:0000313" key="15">
    <source>
        <dbReference type="Proteomes" id="UP000248259"/>
    </source>
</evidence>
<gene>
    <name evidence="14" type="ORF">DNK49_10465</name>
</gene>
<dbReference type="InterPro" id="IPR003660">
    <property type="entry name" value="HAMP_dom"/>
</dbReference>
<dbReference type="GO" id="GO:0000155">
    <property type="term" value="F:phosphorelay sensor kinase activity"/>
    <property type="evidence" value="ECO:0007669"/>
    <property type="project" value="InterPro"/>
</dbReference>
<keyword evidence="5" id="KW-0808">Transferase</keyword>
<dbReference type="Pfam" id="PF00512">
    <property type="entry name" value="HisKA"/>
    <property type="match status" value="1"/>
</dbReference>
<dbReference type="PROSITE" id="PS50885">
    <property type="entry name" value="HAMP"/>
    <property type="match status" value="1"/>
</dbReference>
<dbReference type="Pfam" id="PF02518">
    <property type="entry name" value="HATPase_c"/>
    <property type="match status" value="1"/>
</dbReference>
<dbReference type="SUPFAM" id="SSF47384">
    <property type="entry name" value="Homodimeric domain of signal transducing histidine kinase"/>
    <property type="match status" value="1"/>
</dbReference>
<evidence type="ECO:0000256" key="6">
    <source>
        <dbReference type="ARBA" id="ARBA00022692"/>
    </source>
</evidence>
<feature type="domain" description="Histidine kinase" evidence="12">
    <location>
        <begin position="246"/>
        <end position="450"/>
    </location>
</feature>
<reference evidence="14 15" key="1">
    <citation type="submission" date="2018-06" db="EMBL/GenBank/DDBJ databases">
        <title>Azoarcus communis strain SWub3 genome.</title>
        <authorList>
            <person name="Zorraquino Salvo V."/>
            <person name="Toubiana D."/>
            <person name="Blumwald E."/>
        </authorList>
    </citation>
    <scope>NUCLEOTIDE SEQUENCE [LARGE SCALE GENOMIC DNA]</scope>
    <source>
        <strain evidence="14 15">SWub3</strain>
    </source>
</reference>
<proteinExistence type="predicted"/>
<comment type="catalytic activity">
    <reaction evidence="1">
        <text>ATP + protein L-histidine = ADP + protein N-phospho-L-histidine.</text>
        <dbReference type="EC" id="2.7.13.3"/>
    </reaction>
</comment>
<dbReference type="InterPro" id="IPR050428">
    <property type="entry name" value="TCS_sensor_his_kinase"/>
</dbReference>
<dbReference type="SMART" id="SM00388">
    <property type="entry name" value="HisKA"/>
    <property type="match status" value="1"/>
</dbReference>
<dbReference type="InterPro" id="IPR003661">
    <property type="entry name" value="HisK_dim/P_dom"/>
</dbReference>
<dbReference type="EMBL" id="QKOE01000006">
    <property type="protein sequence ID" value="PZA16546.1"/>
    <property type="molecule type" value="Genomic_DNA"/>
</dbReference>
<evidence type="ECO:0000256" key="8">
    <source>
        <dbReference type="ARBA" id="ARBA00022989"/>
    </source>
</evidence>
<evidence type="ECO:0000256" key="10">
    <source>
        <dbReference type="ARBA" id="ARBA00023136"/>
    </source>
</evidence>
<feature type="transmembrane region" description="Helical" evidence="11">
    <location>
        <begin position="40"/>
        <end position="63"/>
    </location>
</feature>
<evidence type="ECO:0000259" key="13">
    <source>
        <dbReference type="PROSITE" id="PS50885"/>
    </source>
</evidence>
<feature type="domain" description="HAMP" evidence="13">
    <location>
        <begin position="184"/>
        <end position="238"/>
    </location>
</feature>
<dbReference type="PROSITE" id="PS50109">
    <property type="entry name" value="HIS_KIN"/>
    <property type="match status" value="1"/>
</dbReference>
<dbReference type="AlphaFoldDB" id="A0A323UZF2"/>
<dbReference type="InterPro" id="IPR004358">
    <property type="entry name" value="Sig_transdc_His_kin-like_C"/>
</dbReference>
<keyword evidence="9" id="KW-0902">Two-component regulatory system</keyword>
<dbReference type="InterPro" id="IPR036097">
    <property type="entry name" value="HisK_dim/P_sf"/>
</dbReference>
<evidence type="ECO:0000256" key="11">
    <source>
        <dbReference type="SAM" id="Phobius"/>
    </source>
</evidence>
<evidence type="ECO:0000256" key="2">
    <source>
        <dbReference type="ARBA" id="ARBA00004370"/>
    </source>
</evidence>
<keyword evidence="6 11" id="KW-0812">Transmembrane</keyword>
<sequence>MRCASNSTNLSPPLCCTPFTVSVSAFPQAPVSTNSLSHRIVAAFTLLTAVVAGLFAVAIVVFINQSEIQLVAEGMNRQLDVIVSTALLDTPPYLGPELSLFRSTGGDDSMLPTWLRGLAPGFREIEFDGVDWHVLVRDVDDQRYILVLDQIEFEQREDMLYIAASTGFVLSVLAAFLIGTGTAHRVIAPVIRLAGQVQHRDQLLPLAPPLAADYPANEVGQLALAFDNTLNQLRQALDRERLFTSDVSHELRTPLMVIASTCELLLETLPPTARERVQLERIQHAADEMRELVETFLWLTRGTGSAGHQASSSSLIEIAEEQLRRWRPEAIKRGLQLDFTPIDDDARRYPTPMLRAVLSNLLRNALHYTDSGSVRLELLHDGFRVIDTGAGIPEAQRLSVFSPFVRGDQTRGDGIGIGLSLVQRICAQQGWQIQLTEADGGGCNFRIFLH</sequence>
<dbReference type="SUPFAM" id="SSF55874">
    <property type="entry name" value="ATPase domain of HSP90 chaperone/DNA topoisomerase II/histidine kinase"/>
    <property type="match status" value="1"/>
</dbReference>
<evidence type="ECO:0000256" key="3">
    <source>
        <dbReference type="ARBA" id="ARBA00012438"/>
    </source>
</evidence>
<keyword evidence="8 11" id="KW-1133">Transmembrane helix</keyword>
<keyword evidence="15" id="KW-1185">Reference proteome</keyword>
<feature type="transmembrane region" description="Helical" evidence="11">
    <location>
        <begin position="159"/>
        <end position="179"/>
    </location>
</feature>
<comment type="caution">
    <text evidence="14">The sequence shown here is derived from an EMBL/GenBank/DDBJ whole genome shotgun (WGS) entry which is preliminary data.</text>
</comment>
<evidence type="ECO:0000256" key="5">
    <source>
        <dbReference type="ARBA" id="ARBA00022679"/>
    </source>
</evidence>
<accession>A0A323UZF2</accession>
<evidence type="ECO:0000313" key="14">
    <source>
        <dbReference type="EMBL" id="PZA16546.1"/>
    </source>
</evidence>
<evidence type="ECO:0000259" key="12">
    <source>
        <dbReference type="PROSITE" id="PS50109"/>
    </source>
</evidence>
<keyword evidence="10 11" id="KW-0472">Membrane</keyword>
<organism evidence="14 15">
    <name type="scientific">Parazoarcus communis SWub3 = DSM 12120</name>
    <dbReference type="NCBI Taxonomy" id="1121029"/>
    <lineage>
        <taxon>Bacteria</taxon>
        <taxon>Pseudomonadati</taxon>
        <taxon>Pseudomonadota</taxon>
        <taxon>Betaproteobacteria</taxon>
        <taxon>Rhodocyclales</taxon>
        <taxon>Zoogloeaceae</taxon>
        <taxon>Parazoarcus</taxon>
    </lineage>
</organism>
<dbReference type="OrthoDB" id="9121563at2"/>
<dbReference type="InterPro" id="IPR036890">
    <property type="entry name" value="HATPase_C_sf"/>
</dbReference>
<dbReference type="GO" id="GO:0005886">
    <property type="term" value="C:plasma membrane"/>
    <property type="evidence" value="ECO:0007669"/>
    <property type="project" value="TreeGrafter"/>
</dbReference>
<evidence type="ECO:0000256" key="1">
    <source>
        <dbReference type="ARBA" id="ARBA00000085"/>
    </source>
</evidence>
<keyword evidence="4" id="KW-0597">Phosphoprotein</keyword>
<name>A0A323UZF2_9RHOO</name>
<dbReference type="CDD" id="cd00082">
    <property type="entry name" value="HisKA"/>
    <property type="match status" value="1"/>
</dbReference>
<dbReference type="EC" id="2.7.13.3" evidence="3"/>
<dbReference type="Proteomes" id="UP000248259">
    <property type="component" value="Unassembled WGS sequence"/>
</dbReference>